<protein>
    <recommendedName>
        <fullName evidence="2">CAAX prenyl protease 2/Lysostaphin resistance protein A-like domain-containing protein</fullName>
    </recommendedName>
</protein>
<organism evidence="3 4">
    <name type="scientific">Lacrimispora sphenoides JCM 1415</name>
    <dbReference type="NCBI Taxonomy" id="1297793"/>
    <lineage>
        <taxon>Bacteria</taxon>
        <taxon>Bacillati</taxon>
        <taxon>Bacillota</taxon>
        <taxon>Clostridia</taxon>
        <taxon>Lachnospirales</taxon>
        <taxon>Lachnospiraceae</taxon>
        <taxon>Lacrimispora</taxon>
    </lineage>
</organism>
<sequence length="247" mass="27147">MISIILHLILPMFFYTAVTTVLFLSINLGPLEATALSAILVSPVLYYIYSADQSRRGQPSSPGLNLHGCLIYILIFGASLCVLGNYIVDVLGLTEISKSYKEAENNLYSASFLLQLLASGFIIPFAEEIIFRGLGYAALKEKLPFWLSAVLSAALFGLYHGNLPQGVYAFLIGLAVAWLYEVSGTLLAPYLFHVSANFLSLWIVNTERLNSLFYTDRRPVLAAASAVASAICAIRIYQKNNFKEDVV</sequence>
<dbReference type="Proteomes" id="UP000198970">
    <property type="component" value="Chromosome I"/>
</dbReference>
<keyword evidence="4" id="KW-1185">Reference proteome</keyword>
<reference evidence="3 4" key="1">
    <citation type="submission" date="2016-10" db="EMBL/GenBank/DDBJ databases">
        <authorList>
            <person name="Varghese N."/>
            <person name="Submissions S."/>
        </authorList>
    </citation>
    <scope>NUCLEOTIDE SEQUENCE [LARGE SCALE GENOMIC DNA]</scope>
    <source>
        <strain evidence="3 4">ATCC 19403</strain>
    </source>
</reference>
<evidence type="ECO:0000259" key="2">
    <source>
        <dbReference type="Pfam" id="PF02517"/>
    </source>
</evidence>
<proteinExistence type="predicted"/>
<name>A0ABY1C8Y2_9FIRM</name>
<evidence type="ECO:0000313" key="3">
    <source>
        <dbReference type="EMBL" id="SET81454.1"/>
    </source>
</evidence>
<dbReference type="RefSeq" id="WP_054789914.1">
    <property type="nucleotide sequence ID" value="NZ_LT630003.1"/>
</dbReference>
<feature type="transmembrane region" description="Helical" evidence="1">
    <location>
        <begin position="5"/>
        <end position="25"/>
    </location>
</feature>
<dbReference type="PANTHER" id="PTHR36435:SF1">
    <property type="entry name" value="CAAX AMINO TERMINAL PROTEASE FAMILY PROTEIN"/>
    <property type="match status" value="1"/>
</dbReference>
<dbReference type="InterPro" id="IPR052710">
    <property type="entry name" value="CAAX_protease"/>
</dbReference>
<keyword evidence="1" id="KW-0812">Transmembrane</keyword>
<dbReference type="EMBL" id="LT630003">
    <property type="protein sequence ID" value="SET81454.1"/>
    <property type="molecule type" value="Genomic_DNA"/>
</dbReference>
<keyword evidence="1" id="KW-0472">Membrane</keyword>
<feature type="transmembrane region" description="Helical" evidence="1">
    <location>
        <begin position="108"/>
        <end position="131"/>
    </location>
</feature>
<keyword evidence="1" id="KW-1133">Transmembrane helix</keyword>
<feature type="transmembrane region" description="Helical" evidence="1">
    <location>
        <begin position="220"/>
        <end position="237"/>
    </location>
</feature>
<feature type="transmembrane region" description="Helical" evidence="1">
    <location>
        <begin position="69"/>
        <end position="88"/>
    </location>
</feature>
<dbReference type="Pfam" id="PF02517">
    <property type="entry name" value="Rce1-like"/>
    <property type="match status" value="1"/>
</dbReference>
<evidence type="ECO:0000256" key="1">
    <source>
        <dbReference type="SAM" id="Phobius"/>
    </source>
</evidence>
<dbReference type="InterPro" id="IPR003675">
    <property type="entry name" value="Rce1/LyrA-like_dom"/>
</dbReference>
<accession>A0ABY1C8Y2</accession>
<gene>
    <name evidence="3" type="ORF">SAMN02745906_2129</name>
</gene>
<evidence type="ECO:0000313" key="4">
    <source>
        <dbReference type="Proteomes" id="UP000198970"/>
    </source>
</evidence>
<dbReference type="PANTHER" id="PTHR36435">
    <property type="entry name" value="SLR1288 PROTEIN"/>
    <property type="match status" value="1"/>
</dbReference>
<feature type="transmembrane region" description="Helical" evidence="1">
    <location>
        <begin position="31"/>
        <end position="49"/>
    </location>
</feature>
<feature type="transmembrane region" description="Helical" evidence="1">
    <location>
        <begin position="143"/>
        <end position="161"/>
    </location>
</feature>
<feature type="domain" description="CAAX prenyl protease 2/Lysostaphin resistance protein A-like" evidence="2">
    <location>
        <begin position="111"/>
        <end position="199"/>
    </location>
</feature>
<feature type="transmembrane region" description="Helical" evidence="1">
    <location>
        <begin position="167"/>
        <end position="192"/>
    </location>
</feature>